<dbReference type="AlphaFoldDB" id="A0A965GBW2"/>
<protein>
    <submittedName>
        <fullName evidence="2">Uncharacterized protein</fullName>
    </submittedName>
</protein>
<gene>
    <name evidence="2" type="ORF">EBT44_01905</name>
</gene>
<dbReference type="EMBL" id="RFXN01000012">
    <property type="protein sequence ID" value="NBR93599.1"/>
    <property type="molecule type" value="Genomic_DNA"/>
</dbReference>
<accession>A0A965GBW2</accession>
<evidence type="ECO:0000313" key="2">
    <source>
        <dbReference type="EMBL" id="NBR93599.1"/>
    </source>
</evidence>
<organism evidence="2 3">
    <name type="scientific">Candidatus Fonsibacter lacus</name>
    <dbReference type="NCBI Taxonomy" id="2576439"/>
    <lineage>
        <taxon>Bacteria</taxon>
        <taxon>Pseudomonadati</taxon>
        <taxon>Pseudomonadota</taxon>
        <taxon>Alphaproteobacteria</taxon>
        <taxon>Candidatus Pelagibacterales</taxon>
        <taxon>Candidatus Pelagibacterales incertae sedis</taxon>
        <taxon>Candidatus Fonsibacter</taxon>
    </lineage>
</organism>
<sequence>MKRGLILLALISSLFLSIFSTPVIAASDVTVDQSLPIERYCDSSLYACNGYQAVSDEQYLPPWTPSFKNVQGYYRNDLASLYRFPSYAIALTRDSGGNGTSVIACSDIASADCVGTDIHFRADLPLCSDSVVVDCMRDIAFSDGGNKPLDFSILGQFPLGNPQYFKGSTKLKVPNGGAPTLIRVPGAPHNGGDTYLVKAQMVGSKWQPNQPFILDSFAISLTAVKLIAGKYTYSGASTNPNLYTKGFDNIGTENGMDGFMVG</sequence>
<feature type="chain" id="PRO_5038110200" evidence="1">
    <location>
        <begin position="26"/>
        <end position="262"/>
    </location>
</feature>
<feature type="signal peptide" evidence="1">
    <location>
        <begin position="1"/>
        <end position="25"/>
    </location>
</feature>
<proteinExistence type="predicted"/>
<reference evidence="2" key="1">
    <citation type="submission" date="2018-10" db="EMBL/GenBank/DDBJ databases">
        <title>Iterative Subtractive Binning of Freshwater Chronoseries Metagenomes Recovers Nearly Complete Genomes from over Four Hundred Novel Species.</title>
        <authorList>
            <person name="Rodriguez-R L.M."/>
            <person name="Tsementzi D."/>
            <person name="Luo C."/>
            <person name="Konstantinidis K.T."/>
        </authorList>
    </citation>
    <scope>NUCLEOTIDE SEQUENCE</scope>
    <source>
        <strain evidence="2">WB5_2A_028</strain>
    </source>
</reference>
<comment type="caution">
    <text evidence="2">The sequence shown here is derived from an EMBL/GenBank/DDBJ whole genome shotgun (WGS) entry which is preliminary data.</text>
</comment>
<evidence type="ECO:0000313" key="3">
    <source>
        <dbReference type="Proteomes" id="UP000740727"/>
    </source>
</evidence>
<evidence type="ECO:0000256" key="1">
    <source>
        <dbReference type="SAM" id="SignalP"/>
    </source>
</evidence>
<dbReference type="Proteomes" id="UP000740727">
    <property type="component" value="Unassembled WGS sequence"/>
</dbReference>
<name>A0A965GBW2_9PROT</name>
<keyword evidence="1" id="KW-0732">Signal</keyword>